<dbReference type="AlphaFoldDB" id="A0A381ZBY3"/>
<evidence type="ECO:0000313" key="2">
    <source>
        <dbReference type="EMBL" id="SVA86719.1"/>
    </source>
</evidence>
<name>A0A381ZBY3_9ZZZZ</name>
<sequence length="172" mass="19560">MNNYNKKTVAEKKHALVESKAFILFVGLLFFGAPVFSHNPDIQNCVSITDPAARLICYDALFQDTQKIDKSEKAQKTPIVKKSDNTNKNDYGLEKPKDDLSITAKIINVNKRGNYKIYITLDNKQTWRSVKDIYDRIPVNEGQTVSISKGFISGYVMKVEGKKVSLRVRRVK</sequence>
<gene>
    <name evidence="2" type="ORF">METZ01_LOCUS139573</name>
</gene>
<accession>A0A381ZBY3</accession>
<reference evidence="2" key="1">
    <citation type="submission" date="2018-05" db="EMBL/GenBank/DDBJ databases">
        <authorList>
            <person name="Lanie J.A."/>
            <person name="Ng W.-L."/>
            <person name="Kazmierczak K.M."/>
            <person name="Andrzejewski T.M."/>
            <person name="Davidsen T.M."/>
            <person name="Wayne K.J."/>
            <person name="Tettelin H."/>
            <person name="Glass J.I."/>
            <person name="Rusch D."/>
            <person name="Podicherti R."/>
            <person name="Tsui H.-C.T."/>
            <person name="Winkler M.E."/>
        </authorList>
    </citation>
    <scope>NUCLEOTIDE SEQUENCE</scope>
</reference>
<organism evidence="2">
    <name type="scientific">marine metagenome</name>
    <dbReference type="NCBI Taxonomy" id="408172"/>
    <lineage>
        <taxon>unclassified sequences</taxon>
        <taxon>metagenomes</taxon>
        <taxon>ecological metagenomes</taxon>
    </lineage>
</organism>
<protein>
    <submittedName>
        <fullName evidence="2">Uncharacterized protein</fullName>
    </submittedName>
</protein>
<dbReference type="EMBL" id="UINC01020711">
    <property type="protein sequence ID" value="SVA86719.1"/>
    <property type="molecule type" value="Genomic_DNA"/>
</dbReference>
<feature type="region of interest" description="Disordered" evidence="1">
    <location>
        <begin position="73"/>
        <end position="92"/>
    </location>
</feature>
<evidence type="ECO:0000256" key="1">
    <source>
        <dbReference type="SAM" id="MobiDB-lite"/>
    </source>
</evidence>
<proteinExistence type="predicted"/>